<gene>
    <name evidence="2" type="ORF">U9M48_008469</name>
</gene>
<organism evidence="2 3">
    <name type="scientific">Paspalum notatum var. saurae</name>
    <dbReference type="NCBI Taxonomy" id="547442"/>
    <lineage>
        <taxon>Eukaryota</taxon>
        <taxon>Viridiplantae</taxon>
        <taxon>Streptophyta</taxon>
        <taxon>Embryophyta</taxon>
        <taxon>Tracheophyta</taxon>
        <taxon>Spermatophyta</taxon>
        <taxon>Magnoliopsida</taxon>
        <taxon>Liliopsida</taxon>
        <taxon>Poales</taxon>
        <taxon>Poaceae</taxon>
        <taxon>PACMAD clade</taxon>
        <taxon>Panicoideae</taxon>
        <taxon>Andropogonodae</taxon>
        <taxon>Paspaleae</taxon>
        <taxon>Paspalinae</taxon>
        <taxon>Paspalum</taxon>
    </lineage>
</organism>
<dbReference type="Proteomes" id="UP001341281">
    <property type="component" value="Chromosome 02"/>
</dbReference>
<name>A0AAQ3SP04_PASNO</name>
<dbReference type="AlphaFoldDB" id="A0AAQ3SP04"/>
<feature type="region of interest" description="Disordered" evidence="1">
    <location>
        <begin position="1"/>
        <end position="34"/>
    </location>
</feature>
<dbReference type="EMBL" id="CP144746">
    <property type="protein sequence ID" value="WVZ58170.1"/>
    <property type="molecule type" value="Genomic_DNA"/>
</dbReference>
<sequence>MAAARHSQLDPARGCVHKGPTLAAMRPGSERHGSARASLTLATAGRHGSARLPHACRRWAPWLYAPPSRSLAHGGVAPGAILPLAVARCYIFIFIFKTKKGASTSGRWRPSARSPAPAARCALVRPPRAGSRSSRKRGRCAAVQSRSAWALRLDTAGEAPAAAAVGPGLLAGWGSEPEVLLGGGAVAGVAAAAELCEAAHRRRHLNLRYLDISPSCWDCQITGHGLISMQSLAALATSCPYRYGDWPGSPIRECFICSSCFAFPSEADLLTTFREPLLHKERVLRKLVMIPMNSSTWYKITVLHADEGWESD</sequence>
<evidence type="ECO:0000313" key="2">
    <source>
        <dbReference type="EMBL" id="WVZ58170.1"/>
    </source>
</evidence>
<protein>
    <submittedName>
        <fullName evidence="2">Uncharacterized protein</fullName>
    </submittedName>
</protein>
<reference evidence="2 3" key="1">
    <citation type="submission" date="2024-02" db="EMBL/GenBank/DDBJ databases">
        <title>High-quality chromosome-scale genome assembly of Pensacola bahiagrass (Paspalum notatum Flugge var. saurae).</title>
        <authorList>
            <person name="Vega J.M."/>
            <person name="Podio M."/>
            <person name="Orjuela J."/>
            <person name="Siena L.A."/>
            <person name="Pessino S.C."/>
            <person name="Combes M.C."/>
            <person name="Mariac C."/>
            <person name="Albertini E."/>
            <person name="Pupilli F."/>
            <person name="Ortiz J.P.A."/>
            <person name="Leblanc O."/>
        </authorList>
    </citation>
    <scope>NUCLEOTIDE SEQUENCE [LARGE SCALE GENOMIC DNA]</scope>
    <source>
        <strain evidence="2">R1</strain>
        <tissue evidence="2">Leaf</tissue>
    </source>
</reference>
<proteinExistence type="predicted"/>
<accession>A0AAQ3SP04</accession>
<evidence type="ECO:0000256" key="1">
    <source>
        <dbReference type="SAM" id="MobiDB-lite"/>
    </source>
</evidence>
<evidence type="ECO:0000313" key="3">
    <source>
        <dbReference type="Proteomes" id="UP001341281"/>
    </source>
</evidence>
<keyword evidence="3" id="KW-1185">Reference proteome</keyword>